<dbReference type="PANTHER" id="PTHR15276:SF0">
    <property type="entry name" value="COILED-COIL DOMAIN-CONTAINING PROTEIN 6"/>
    <property type="match status" value="1"/>
</dbReference>
<organism evidence="3 4">
    <name type="scientific">Absidia repens</name>
    <dbReference type="NCBI Taxonomy" id="90262"/>
    <lineage>
        <taxon>Eukaryota</taxon>
        <taxon>Fungi</taxon>
        <taxon>Fungi incertae sedis</taxon>
        <taxon>Mucoromycota</taxon>
        <taxon>Mucoromycotina</taxon>
        <taxon>Mucoromycetes</taxon>
        <taxon>Mucorales</taxon>
        <taxon>Cunninghamellaceae</taxon>
        <taxon>Absidia</taxon>
    </lineage>
</organism>
<comment type="caution">
    <text evidence="3">The sequence shown here is derived from an EMBL/GenBank/DDBJ whole genome shotgun (WGS) entry which is preliminary data.</text>
</comment>
<feature type="compositionally biased region" description="Low complexity" evidence="2">
    <location>
        <begin position="358"/>
        <end position="369"/>
    </location>
</feature>
<dbReference type="AlphaFoldDB" id="A0A1X2IXD7"/>
<feature type="region of interest" description="Disordered" evidence="2">
    <location>
        <begin position="337"/>
        <end position="426"/>
    </location>
</feature>
<dbReference type="OrthoDB" id="78858at2759"/>
<name>A0A1X2IXD7_9FUNG</name>
<feature type="compositionally biased region" description="Polar residues" evidence="2">
    <location>
        <begin position="227"/>
        <end position="237"/>
    </location>
</feature>
<dbReference type="Pfam" id="PF09755">
    <property type="entry name" value="DUF2046"/>
    <property type="match status" value="1"/>
</dbReference>
<accession>A0A1X2IXD7</accession>
<sequence length="426" mass="48295">MDPENTSTEPQSIDKIKVDEENVALLRELHQNEKALNHSIREQLEKARKTKTLMEADLESRAQKFEKSLGITEGNQKNDEMSTLLSTNDQQQLKQHVQRLFEQCRQQQTQIKKLEFNVEMEHGHVNILQHDNQTLKQLTVNMTALAEQEEEYISNKLLKRITGLKKEKSELLVQVEQEEEYMTNMLQKKLNRLQKEKIDMENALEQEQEFIVNKLQKQLDALRAQQKPKSTVSSPRSILQDVTPGTSPAFTTHPSPALSAKKWNVPSASSSSSVYNDPSSSMIEMLLAEMTTLKNKSSDMEREFLLKTQQCNKYKGELVQFRKQYNMPTDDIPLDEGIPAVFRSIPPSPGRQARAKRSTSTSSQRSVASEKTGGGYSSIPPLQLDGTLTSPVPPPSHHDLVSMHSPVGPQYIPGDVRTPRSRSSNH</sequence>
<keyword evidence="4" id="KW-1185">Reference proteome</keyword>
<feature type="compositionally biased region" description="Polar residues" evidence="2">
    <location>
        <begin position="243"/>
        <end position="254"/>
    </location>
</feature>
<evidence type="ECO:0000256" key="1">
    <source>
        <dbReference type="SAM" id="Coils"/>
    </source>
</evidence>
<reference evidence="3 4" key="1">
    <citation type="submission" date="2016-07" db="EMBL/GenBank/DDBJ databases">
        <title>Pervasive Adenine N6-methylation of Active Genes in Fungi.</title>
        <authorList>
            <consortium name="DOE Joint Genome Institute"/>
            <person name="Mondo S.J."/>
            <person name="Dannebaum R.O."/>
            <person name="Kuo R.C."/>
            <person name="Labutti K."/>
            <person name="Haridas S."/>
            <person name="Kuo A."/>
            <person name="Salamov A."/>
            <person name="Ahrendt S.R."/>
            <person name="Lipzen A."/>
            <person name="Sullivan W."/>
            <person name="Andreopoulos W.B."/>
            <person name="Clum A."/>
            <person name="Lindquist E."/>
            <person name="Daum C."/>
            <person name="Ramamoorthy G.K."/>
            <person name="Gryganskyi A."/>
            <person name="Culley D."/>
            <person name="Magnuson J.K."/>
            <person name="James T.Y."/>
            <person name="O'Malley M.A."/>
            <person name="Stajich J.E."/>
            <person name="Spatafora J.W."/>
            <person name="Visel A."/>
            <person name="Grigoriev I.V."/>
        </authorList>
    </citation>
    <scope>NUCLEOTIDE SEQUENCE [LARGE SCALE GENOMIC DNA]</scope>
    <source>
        <strain evidence="3 4">NRRL 1336</strain>
    </source>
</reference>
<dbReference type="EMBL" id="MCGE01000002">
    <property type="protein sequence ID" value="ORZ23989.1"/>
    <property type="molecule type" value="Genomic_DNA"/>
</dbReference>
<feature type="coiled-coil region" evidence="1">
    <location>
        <begin position="183"/>
        <end position="225"/>
    </location>
</feature>
<evidence type="ECO:0000313" key="3">
    <source>
        <dbReference type="EMBL" id="ORZ23989.1"/>
    </source>
</evidence>
<dbReference type="PANTHER" id="PTHR15276">
    <property type="entry name" value="H4 D10S170 PROTEIN-RELATED"/>
    <property type="match status" value="1"/>
</dbReference>
<proteinExistence type="predicted"/>
<evidence type="ECO:0008006" key="5">
    <source>
        <dbReference type="Google" id="ProtNLM"/>
    </source>
</evidence>
<dbReference type="Proteomes" id="UP000193560">
    <property type="component" value="Unassembled WGS sequence"/>
</dbReference>
<gene>
    <name evidence="3" type="ORF">BCR42DRAFT_401997</name>
</gene>
<evidence type="ECO:0000256" key="2">
    <source>
        <dbReference type="SAM" id="MobiDB-lite"/>
    </source>
</evidence>
<feature type="region of interest" description="Disordered" evidence="2">
    <location>
        <begin position="227"/>
        <end position="256"/>
    </location>
</feature>
<dbReference type="InterPro" id="IPR019152">
    <property type="entry name" value="DUF2046"/>
</dbReference>
<evidence type="ECO:0000313" key="4">
    <source>
        <dbReference type="Proteomes" id="UP000193560"/>
    </source>
</evidence>
<dbReference type="STRING" id="90262.A0A1X2IXD7"/>
<protein>
    <recommendedName>
        <fullName evidence="5">Coiled-coil domain-containing protein 6</fullName>
    </recommendedName>
</protein>
<keyword evidence="1" id="KW-0175">Coiled coil</keyword>